<dbReference type="AlphaFoldDB" id="A0A5B6YSR7"/>
<keyword evidence="1" id="KW-0805">Transcription regulation</keyword>
<evidence type="ECO:0000256" key="4">
    <source>
        <dbReference type="ARBA" id="ARBA00023242"/>
    </source>
</evidence>
<evidence type="ECO:0000256" key="5">
    <source>
        <dbReference type="SAM" id="MobiDB-lite"/>
    </source>
</evidence>
<dbReference type="EMBL" id="GHES01003817">
    <property type="protein sequence ID" value="MPA34376.1"/>
    <property type="molecule type" value="Transcribed_RNA"/>
</dbReference>
<evidence type="ECO:0000313" key="7">
    <source>
        <dbReference type="EMBL" id="MPA34376.1"/>
    </source>
</evidence>
<sequence>MEKHNFVKNGVLRLPPGFRFHPTDEELVVQYLKRKVYSCPLPASIIPDFDVCKSDPWDLPGDSEQERYFFSTREAKYPNGSRSNRATGSGYWKATGIDKQIVTSSSRSNQVVGMKKTLVFYRGKPPHGFRTDWIMHEYRLVVAAAETTTPQKKKKKKKKKNSTQLSSMVQLESWVLCRIFLKKRGSKNEDETTQSQKNNRLPGNARPVFYDFMAKDRTDLNFPPPPSPSSSSSGITTEVSCHESPEESTSHNNSSFSSFRRKP</sequence>
<evidence type="ECO:0000256" key="2">
    <source>
        <dbReference type="ARBA" id="ARBA00023125"/>
    </source>
</evidence>
<dbReference type="PANTHER" id="PTHR31744:SF93">
    <property type="entry name" value="NAC DOMAIN-CONTAINING PROTEIN"/>
    <property type="match status" value="1"/>
</dbReference>
<feature type="compositionally biased region" description="Basic and acidic residues" evidence="5">
    <location>
        <begin position="240"/>
        <end position="249"/>
    </location>
</feature>
<dbReference type="PROSITE" id="PS51005">
    <property type="entry name" value="NAC"/>
    <property type="match status" value="1"/>
</dbReference>
<gene>
    <name evidence="7" type="ORF">Din_003817</name>
</gene>
<organism evidence="7">
    <name type="scientific">Davidia involucrata</name>
    <name type="common">Dove tree</name>
    <dbReference type="NCBI Taxonomy" id="16924"/>
    <lineage>
        <taxon>Eukaryota</taxon>
        <taxon>Viridiplantae</taxon>
        <taxon>Streptophyta</taxon>
        <taxon>Embryophyta</taxon>
        <taxon>Tracheophyta</taxon>
        <taxon>Spermatophyta</taxon>
        <taxon>Magnoliopsida</taxon>
        <taxon>eudicotyledons</taxon>
        <taxon>Gunneridae</taxon>
        <taxon>Pentapetalae</taxon>
        <taxon>asterids</taxon>
        <taxon>Cornales</taxon>
        <taxon>Nyssaceae</taxon>
        <taxon>Davidia</taxon>
    </lineage>
</organism>
<dbReference type="InterPro" id="IPR036093">
    <property type="entry name" value="NAC_dom_sf"/>
</dbReference>
<feature type="compositionally biased region" description="Low complexity" evidence="5">
    <location>
        <begin position="250"/>
        <end position="263"/>
    </location>
</feature>
<dbReference type="GO" id="GO:0006355">
    <property type="term" value="P:regulation of DNA-templated transcription"/>
    <property type="evidence" value="ECO:0007669"/>
    <property type="project" value="InterPro"/>
</dbReference>
<dbReference type="Pfam" id="PF02365">
    <property type="entry name" value="NAM"/>
    <property type="match status" value="1"/>
</dbReference>
<dbReference type="InterPro" id="IPR003441">
    <property type="entry name" value="NAC-dom"/>
</dbReference>
<name>A0A5B6YSR7_DAVIN</name>
<dbReference type="Gene3D" id="2.170.150.80">
    <property type="entry name" value="NAC domain"/>
    <property type="match status" value="1"/>
</dbReference>
<evidence type="ECO:0000259" key="6">
    <source>
        <dbReference type="PROSITE" id="PS51005"/>
    </source>
</evidence>
<evidence type="ECO:0000256" key="1">
    <source>
        <dbReference type="ARBA" id="ARBA00023015"/>
    </source>
</evidence>
<accession>A0A5B6YSR7</accession>
<keyword evidence="2" id="KW-0238">DNA-binding</keyword>
<evidence type="ECO:0000256" key="3">
    <source>
        <dbReference type="ARBA" id="ARBA00023163"/>
    </source>
</evidence>
<dbReference type="GO" id="GO:0003677">
    <property type="term" value="F:DNA binding"/>
    <property type="evidence" value="ECO:0007669"/>
    <property type="project" value="UniProtKB-KW"/>
</dbReference>
<protein>
    <submittedName>
        <fullName evidence="7">Putative NAC domain-containing protein 18-like</fullName>
    </submittedName>
</protein>
<reference evidence="7" key="1">
    <citation type="submission" date="2019-08" db="EMBL/GenBank/DDBJ databases">
        <title>Reference gene set and small RNA set construction with multiple tissues from Davidia involucrata Baill.</title>
        <authorList>
            <person name="Yang H."/>
            <person name="Zhou C."/>
            <person name="Li G."/>
            <person name="Wang J."/>
            <person name="Gao P."/>
            <person name="Wang M."/>
            <person name="Wang R."/>
            <person name="Zhao Y."/>
        </authorList>
    </citation>
    <scope>NUCLEOTIDE SEQUENCE</scope>
    <source>
        <tissue evidence="7">Mixed with DoveR01_LX</tissue>
    </source>
</reference>
<keyword evidence="3" id="KW-0804">Transcription</keyword>
<keyword evidence="4" id="KW-0539">Nucleus</keyword>
<dbReference type="SUPFAM" id="SSF101941">
    <property type="entry name" value="NAC domain"/>
    <property type="match status" value="1"/>
</dbReference>
<dbReference type="PANTHER" id="PTHR31744">
    <property type="entry name" value="PROTEIN CUP-SHAPED COTYLEDON 2-RELATED"/>
    <property type="match status" value="1"/>
</dbReference>
<proteinExistence type="predicted"/>
<feature type="domain" description="NAC" evidence="6">
    <location>
        <begin position="14"/>
        <end position="182"/>
    </location>
</feature>
<feature type="region of interest" description="Disordered" evidence="5">
    <location>
        <begin position="185"/>
        <end position="263"/>
    </location>
</feature>